<dbReference type="GeneID" id="103519415"/>
<keyword evidence="10" id="KW-0539">Nucleus</keyword>
<keyword evidence="6" id="KW-0862">Zinc</keyword>
<feature type="domain" description="C2H2-type" evidence="12">
    <location>
        <begin position="274"/>
        <end position="298"/>
    </location>
</feature>
<feature type="domain" description="C2H2-type" evidence="12">
    <location>
        <begin position="248"/>
        <end position="275"/>
    </location>
</feature>
<dbReference type="PANTHER" id="PTHR24393:SF15">
    <property type="entry name" value="IP01243P-RELATED"/>
    <property type="match status" value="1"/>
</dbReference>
<evidence type="ECO:0000256" key="3">
    <source>
        <dbReference type="ARBA" id="ARBA00022723"/>
    </source>
</evidence>
<accession>A0A1S4ENC3</accession>
<dbReference type="InterPro" id="IPR013087">
    <property type="entry name" value="Znf_C2H2_type"/>
</dbReference>
<dbReference type="SUPFAM" id="SSF57667">
    <property type="entry name" value="beta-beta-alpha zinc fingers"/>
    <property type="match status" value="6"/>
</dbReference>
<dbReference type="PROSITE" id="PS00028">
    <property type="entry name" value="ZINC_FINGER_C2H2_1"/>
    <property type="match status" value="8"/>
</dbReference>
<feature type="domain" description="C2H2-type" evidence="12">
    <location>
        <begin position="160"/>
        <end position="187"/>
    </location>
</feature>
<name>A0A1S4ENC3_DIACI</name>
<evidence type="ECO:0000313" key="15">
    <source>
        <dbReference type="RefSeq" id="XP_026686734.1"/>
    </source>
</evidence>
<feature type="domain" description="C2H2-type" evidence="12">
    <location>
        <begin position="220"/>
        <end position="243"/>
    </location>
</feature>
<evidence type="ECO:0000256" key="11">
    <source>
        <dbReference type="PROSITE-ProRule" id="PRU00042"/>
    </source>
</evidence>
<keyword evidence="4" id="KW-0677">Repeat</keyword>
<reference evidence="14 15" key="1">
    <citation type="submission" date="2025-04" db="UniProtKB">
        <authorList>
            <consortium name="RefSeq"/>
        </authorList>
    </citation>
    <scope>IDENTIFICATION</scope>
</reference>
<keyword evidence="8" id="KW-0238">DNA-binding</keyword>
<comment type="similarity">
    <text evidence="2">Belongs to the krueppel C2H2-type zinc-finger protein family.</text>
</comment>
<gene>
    <name evidence="14 15" type="primary">LOC103519415</name>
</gene>
<keyword evidence="13" id="KW-1185">Reference proteome</keyword>
<dbReference type="FunFam" id="3.30.160.60:FF:000100">
    <property type="entry name" value="Zinc finger 45-like"/>
    <property type="match status" value="1"/>
</dbReference>
<evidence type="ECO:0000256" key="6">
    <source>
        <dbReference type="ARBA" id="ARBA00022833"/>
    </source>
</evidence>
<dbReference type="GO" id="GO:0008270">
    <property type="term" value="F:zinc ion binding"/>
    <property type="evidence" value="ECO:0007669"/>
    <property type="project" value="UniProtKB-KW"/>
</dbReference>
<dbReference type="RefSeq" id="XP_026686734.1">
    <property type="nucleotide sequence ID" value="XM_026830933.1"/>
</dbReference>
<keyword evidence="5 11" id="KW-0863">Zinc-finger</keyword>
<feature type="domain" description="C2H2-type" evidence="12">
    <location>
        <begin position="301"/>
        <end position="325"/>
    </location>
</feature>
<dbReference type="AlphaFoldDB" id="A0A1S4ENC3"/>
<feature type="domain" description="C2H2-type" evidence="12">
    <location>
        <begin position="78"/>
        <end position="105"/>
    </location>
</feature>
<evidence type="ECO:0000256" key="2">
    <source>
        <dbReference type="ARBA" id="ARBA00006991"/>
    </source>
</evidence>
<evidence type="ECO:0000259" key="12">
    <source>
        <dbReference type="PROSITE" id="PS50157"/>
    </source>
</evidence>
<sequence>MDPTTFPFYKEEYDVSELEDNVESDNEATHMVKYCDPVEVKQETRIQIEPTPKLRIHVEQFVKGKDKPKGNVSEDKYYICHQCGTVFLTRLLIIKHIKAHMREKFHCDYCKKGFRKRFSLQLHMKSHVQPPEICDICGKTFTKKLGLQKHMNIHLNLRNYQCEFCSRVFREGSALKKHLNMHNGVRYKCDICDKSYTNRPNLKLHIARHLGLDTQMTPEIKCPTCGQQFPTKHRLKVHINSQHLRIAYDCKVCSKTFHCKLNLRVHERIHKEKFACHVCGEKFNSRAGIQVHMNRHVGVSFPCPLCSKTFYLERYLTDHIIKAHN</sequence>
<dbReference type="GO" id="GO:0005634">
    <property type="term" value="C:nucleus"/>
    <property type="evidence" value="ECO:0007669"/>
    <property type="project" value="UniProtKB-SubCell"/>
</dbReference>
<dbReference type="STRING" id="121845.A0A1S4ENC3"/>
<evidence type="ECO:0000256" key="10">
    <source>
        <dbReference type="ARBA" id="ARBA00023242"/>
    </source>
</evidence>
<evidence type="ECO:0000256" key="5">
    <source>
        <dbReference type="ARBA" id="ARBA00022771"/>
    </source>
</evidence>
<evidence type="ECO:0000256" key="4">
    <source>
        <dbReference type="ARBA" id="ARBA00022737"/>
    </source>
</evidence>
<feature type="domain" description="C2H2-type" evidence="12">
    <location>
        <begin position="187"/>
        <end position="214"/>
    </location>
</feature>
<keyword evidence="9" id="KW-0804">Transcription</keyword>
<dbReference type="PROSITE" id="PS50157">
    <property type="entry name" value="ZINC_FINGER_C2H2_2"/>
    <property type="match status" value="9"/>
</dbReference>
<dbReference type="Pfam" id="PF00096">
    <property type="entry name" value="zf-C2H2"/>
    <property type="match status" value="5"/>
</dbReference>
<dbReference type="KEGG" id="dci:103519415"/>
<organism evidence="13 14">
    <name type="scientific">Diaphorina citri</name>
    <name type="common">Asian citrus psyllid</name>
    <dbReference type="NCBI Taxonomy" id="121845"/>
    <lineage>
        <taxon>Eukaryota</taxon>
        <taxon>Metazoa</taxon>
        <taxon>Ecdysozoa</taxon>
        <taxon>Arthropoda</taxon>
        <taxon>Hexapoda</taxon>
        <taxon>Insecta</taxon>
        <taxon>Pterygota</taxon>
        <taxon>Neoptera</taxon>
        <taxon>Paraneoptera</taxon>
        <taxon>Hemiptera</taxon>
        <taxon>Sternorrhyncha</taxon>
        <taxon>Psylloidea</taxon>
        <taxon>Psyllidae</taxon>
        <taxon>Diaphorininae</taxon>
        <taxon>Diaphorina</taxon>
    </lineage>
</organism>
<dbReference type="GO" id="GO:0000978">
    <property type="term" value="F:RNA polymerase II cis-regulatory region sequence-specific DNA binding"/>
    <property type="evidence" value="ECO:0007669"/>
    <property type="project" value="TreeGrafter"/>
</dbReference>
<dbReference type="GO" id="GO:0001228">
    <property type="term" value="F:DNA-binding transcription activator activity, RNA polymerase II-specific"/>
    <property type="evidence" value="ECO:0007669"/>
    <property type="project" value="TreeGrafter"/>
</dbReference>
<protein>
    <submittedName>
        <fullName evidence="14 15">Zinc finger protein 26-like</fullName>
    </submittedName>
</protein>
<feature type="domain" description="C2H2-type" evidence="12">
    <location>
        <begin position="105"/>
        <end position="132"/>
    </location>
</feature>
<proteinExistence type="inferred from homology"/>
<evidence type="ECO:0000256" key="9">
    <source>
        <dbReference type="ARBA" id="ARBA00023163"/>
    </source>
</evidence>
<evidence type="ECO:0000313" key="14">
    <source>
        <dbReference type="RefSeq" id="XP_017303682.1"/>
    </source>
</evidence>
<dbReference type="OMA" id="RIAYDCK"/>
<dbReference type="Gene3D" id="3.30.160.60">
    <property type="entry name" value="Classic Zinc Finger"/>
    <property type="match status" value="6"/>
</dbReference>
<evidence type="ECO:0000256" key="8">
    <source>
        <dbReference type="ARBA" id="ARBA00023125"/>
    </source>
</evidence>
<dbReference type="Proteomes" id="UP000079169">
    <property type="component" value="Unplaced"/>
</dbReference>
<evidence type="ECO:0000313" key="13">
    <source>
        <dbReference type="Proteomes" id="UP000079169"/>
    </source>
</evidence>
<dbReference type="RefSeq" id="XP_017303682.1">
    <property type="nucleotide sequence ID" value="XM_017448193.2"/>
</dbReference>
<dbReference type="SMART" id="SM00355">
    <property type="entry name" value="ZnF_C2H2"/>
    <property type="match status" value="9"/>
</dbReference>
<dbReference type="Pfam" id="PF13894">
    <property type="entry name" value="zf-C2H2_4"/>
    <property type="match status" value="2"/>
</dbReference>
<keyword evidence="7" id="KW-0805">Transcription regulation</keyword>
<dbReference type="InterPro" id="IPR036236">
    <property type="entry name" value="Znf_C2H2_sf"/>
</dbReference>
<dbReference type="PaxDb" id="121845-A0A1S4ENC3"/>
<feature type="domain" description="C2H2-type" evidence="12">
    <location>
        <begin position="132"/>
        <end position="159"/>
    </location>
</feature>
<dbReference type="PANTHER" id="PTHR24393">
    <property type="entry name" value="ZINC FINGER PROTEIN"/>
    <property type="match status" value="1"/>
</dbReference>
<keyword evidence="3" id="KW-0479">Metal-binding</keyword>
<comment type="subcellular location">
    <subcellularLocation>
        <location evidence="1">Nucleus</location>
    </subcellularLocation>
</comment>
<evidence type="ECO:0000256" key="1">
    <source>
        <dbReference type="ARBA" id="ARBA00004123"/>
    </source>
</evidence>
<dbReference type="OrthoDB" id="6571533at2759"/>
<evidence type="ECO:0000256" key="7">
    <source>
        <dbReference type="ARBA" id="ARBA00023015"/>
    </source>
</evidence>